<evidence type="ECO:0000313" key="1">
    <source>
        <dbReference type="EMBL" id="CAG7836700.1"/>
    </source>
</evidence>
<proteinExistence type="predicted"/>
<name>A0A8J2PTP8_9HEXA</name>
<dbReference type="EMBL" id="CAJVCH010571125">
    <property type="protein sequence ID" value="CAG7836700.1"/>
    <property type="molecule type" value="Genomic_DNA"/>
</dbReference>
<feature type="non-terminal residue" evidence="1">
    <location>
        <position position="62"/>
    </location>
</feature>
<accession>A0A8J2PTP8</accession>
<protein>
    <submittedName>
        <fullName evidence="1">Uncharacterized protein</fullName>
    </submittedName>
</protein>
<evidence type="ECO:0000313" key="2">
    <source>
        <dbReference type="Proteomes" id="UP000708208"/>
    </source>
</evidence>
<reference evidence="1" key="1">
    <citation type="submission" date="2021-06" db="EMBL/GenBank/DDBJ databases">
        <authorList>
            <person name="Hodson N. C."/>
            <person name="Mongue J. A."/>
            <person name="Jaron S. K."/>
        </authorList>
    </citation>
    <scope>NUCLEOTIDE SEQUENCE</scope>
</reference>
<keyword evidence="2" id="KW-1185">Reference proteome</keyword>
<comment type="caution">
    <text evidence="1">The sequence shown here is derived from an EMBL/GenBank/DDBJ whole genome shotgun (WGS) entry which is preliminary data.</text>
</comment>
<gene>
    <name evidence="1" type="ORF">AFUS01_LOCUS45918</name>
</gene>
<dbReference type="AlphaFoldDB" id="A0A8J2PTP8"/>
<dbReference type="Proteomes" id="UP000708208">
    <property type="component" value="Unassembled WGS sequence"/>
</dbReference>
<sequence>VEKDHSRVLKTAKRTVASEKGLWKGKREIKGVIKLKLKAIRDVIITDTAEILILQGIQVYIL</sequence>
<organism evidence="1 2">
    <name type="scientific">Allacma fusca</name>
    <dbReference type="NCBI Taxonomy" id="39272"/>
    <lineage>
        <taxon>Eukaryota</taxon>
        <taxon>Metazoa</taxon>
        <taxon>Ecdysozoa</taxon>
        <taxon>Arthropoda</taxon>
        <taxon>Hexapoda</taxon>
        <taxon>Collembola</taxon>
        <taxon>Symphypleona</taxon>
        <taxon>Sminthuridae</taxon>
        <taxon>Allacma</taxon>
    </lineage>
</organism>